<dbReference type="Proteomes" id="UP000187735">
    <property type="component" value="Chromosome"/>
</dbReference>
<dbReference type="SFLD" id="SFLDS00003">
    <property type="entry name" value="Haloacid_Dehalogenase"/>
    <property type="match status" value="1"/>
</dbReference>
<dbReference type="RefSeq" id="WP_077026587.1">
    <property type="nucleotide sequence ID" value="NZ_CP017641.1"/>
</dbReference>
<dbReference type="SFLD" id="SFLDG01129">
    <property type="entry name" value="C1.5:_HAD__Beta-PGM__Phosphata"/>
    <property type="match status" value="1"/>
</dbReference>
<dbReference type="STRING" id="1891926.Fuma_05085"/>
<evidence type="ECO:0000313" key="1">
    <source>
        <dbReference type="EMBL" id="APZ95427.1"/>
    </source>
</evidence>
<dbReference type="GO" id="GO:0016787">
    <property type="term" value="F:hydrolase activity"/>
    <property type="evidence" value="ECO:0007669"/>
    <property type="project" value="UniProtKB-KW"/>
</dbReference>
<evidence type="ECO:0000313" key="2">
    <source>
        <dbReference type="Proteomes" id="UP000187735"/>
    </source>
</evidence>
<dbReference type="OrthoDB" id="367448at2"/>
<dbReference type="Gene3D" id="3.40.50.1000">
    <property type="entry name" value="HAD superfamily/HAD-like"/>
    <property type="match status" value="1"/>
</dbReference>
<gene>
    <name evidence="1" type="ORF">Fuma_05085</name>
</gene>
<dbReference type="PANTHER" id="PTHR46191:SF2">
    <property type="entry name" value="HALOACID DEHALOGENASE-LIKE HYDROLASE DOMAIN-CONTAINING PROTEIN 3"/>
    <property type="match status" value="1"/>
</dbReference>
<dbReference type="KEGG" id="fmr:Fuma_05085"/>
<dbReference type="EMBL" id="CP017641">
    <property type="protein sequence ID" value="APZ95427.1"/>
    <property type="molecule type" value="Genomic_DNA"/>
</dbReference>
<dbReference type="Pfam" id="PF00702">
    <property type="entry name" value="Hydrolase"/>
    <property type="match status" value="1"/>
</dbReference>
<dbReference type="InterPro" id="IPR023214">
    <property type="entry name" value="HAD_sf"/>
</dbReference>
<sequence>MSLSLSEYADSLDQRDLIWPKVPAPKPVNAKPAIDPLPGVKAVLWDVYGTLLRTPDCGFTLFPEQEVRLQVALEKTIHEFNMWISMYRKPGPPWQSMINQYRDYAERLAMVGTKHRGDITDVNLVHIWQAVVDRLFDKEYTYDEGELGDVEDLSEKIAFFFHRCLQAIEARPGLSDALTQLHEAGIKQGVLADGQPFTMVQLARSLAEEGSPPPLFRLFPSAHNLLSYQMGIRKPSPSLYKQAAGQLAAHGIEPSEILHVSCRLKTDLAPAKAAGMKTALLAAEKTGLEATANMIKDPQTRPDRLLTDVTQITSVIGFG</sequence>
<dbReference type="AlphaFoldDB" id="A0A1P8WN16"/>
<proteinExistence type="predicted"/>
<reference evidence="1 2" key="1">
    <citation type="journal article" date="2016" name="Front. Microbiol.">
        <title>Fuerstia marisgermanicae gen. nov., sp. nov., an Unusual Member of the Phylum Planctomycetes from the German Wadden Sea.</title>
        <authorList>
            <person name="Kohn T."/>
            <person name="Heuer A."/>
            <person name="Jogler M."/>
            <person name="Vollmers J."/>
            <person name="Boedeker C."/>
            <person name="Bunk B."/>
            <person name="Rast P."/>
            <person name="Borchert D."/>
            <person name="Glockner I."/>
            <person name="Freese H.M."/>
            <person name="Klenk H.P."/>
            <person name="Overmann J."/>
            <person name="Kaster A.K."/>
            <person name="Rohde M."/>
            <person name="Wiegand S."/>
            <person name="Jogler C."/>
        </authorList>
    </citation>
    <scope>NUCLEOTIDE SEQUENCE [LARGE SCALE GENOMIC DNA]</scope>
    <source>
        <strain evidence="1 2">NH11</strain>
    </source>
</reference>
<name>A0A1P8WN16_9PLAN</name>
<keyword evidence="2" id="KW-1185">Reference proteome</keyword>
<organism evidence="1 2">
    <name type="scientific">Fuerstiella marisgermanici</name>
    <dbReference type="NCBI Taxonomy" id="1891926"/>
    <lineage>
        <taxon>Bacteria</taxon>
        <taxon>Pseudomonadati</taxon>
        <taxon>Planctomycetota</taxon>
        <taxon>Planctomycetia</taxon>
        <taxon>Planctomycetales</taxon>
        <taxon>Planctomycetaceae</taxon>
        <taxon>Fuerstiella</taxon>
    </lineage>
</organism>
<dbReference type="InterPro" id="IPR051828">
    <property type="entry name" value="HAD-like_hydrolase_domain"/>
</dbReference>
<dbReference type="SUPFAM" id="SSF56784">
    <property type="entry name" value="HAD-like"/>
    <property type="match status" value="1"/>
</dbReference>
<accession>A0A1P8WN16</accession>
<dbReference type="InterPro" id="IPR036412">
    <property type="entry name" value="HAD-like_sf"/>
</dbReference>
<protein>
    <submittedName>
        <fullName evidence="1">HAD hydrolase</fullName>
    </submittedName>
</protein>
<dbReference type="PANTHER" id="PTHR46191">
    <property type="match status" value="1"/>
</dbReference>
<keyword evidence="1" id="KW-0378">Hydrolase</keyword>